<evidence type="ECO:0000313" key="2">
    <source>
        <dbReference type="Proteomes" id="UP001500280"/>
    </source>
</evidence>
<name>A0ABP4TFI9_9ACTN</name>
<protein>
    <submittedName>
        <fullName evidence="1">Uncharacterized protein</fullName>
    </submittedName>
</protein>
<accession>A0ABP4TFI9</accession>
<keyword evidence="2" id="KW-1185">Reference proteome</keyword>
<dbReference type="EMBL" id="BAAANF010000012">
    <property type="protein sequence ID" value="GAA1687335.1"/>
    <property type="molecule type" value="Genomic_DNA"/>
</dbReference>
<reference evidence="2" key="1">
    <citation type="journal article" date="2019" name="Int. J. Syst. Evol. Microbiol.">
        <title>The Global Catalogue of Microorganisms (GCM) 10K type strain sequencing project: providing services to taxonomists for standard genome sequencing and annotation.</title>
        <authorList>
            <consortium name="The Broad Institute Genomics Platform"/>
            <consortium name="The Broad Institute Genome Sequencing Center for Infectious Disease"/>
            <person name="Wu L."/>
            <person name="Ma J."/>
        </authorList>
    </citation>
    <scope>NUCLEOTIDE SEQUENCE [LARGE SCALE GENOMIC DNA]</scope>
    <source>
        <strain evidence="2">JCM 14307</strain>
    </source>
</reference>
<comment type="caution">
    <text evidence="1">The sequence shown here is derived from an EMBL/GenBank/DDBJ whole genome shotgun (WGS) entry which is preliminary data.</text>
</comment>
<gene>
    <name evidence="1" type="ORF">GCM10009745_35080</name>
</gene>
<evidence type="ECO:0000313" key="1">
    <source>
        <dbReference type="EMBL" id="GAA1687335.1"/>
    </source>
</evidence>
<proteinExistence type="predicted"/>
<dbReference type="Proteomes" id="UP001500280">
    <property type="component" value="Unassembled WGS sequence"/>
</dbReference>
<organism evidence="1 2">
    <name type="scientific">Kribbella yunnanensis</name>
    <dbReference type="NCBI Taxonomy" id="190194"/>
    <lineage>
        <taxon>Bacteria</taxon>
        <taxon>Bacillati</taxon>
        <taxon>Actinomycetota</taxon>
        <taxon>Actinomycetes</taxon>
        <taxon>Propionibacteriales</taxon>
        <taxon>Kribbellaceae</taxon>
        <taxon>Kribbella</taxon>
    </lineage>
</organism>
<sequence>MDGAQGRARLDSELVDQDSAGLAVQIQCVGLAAVSTESAHELADQVFVERPGGDGRNQFGDEICAAAPVQVDVHPIAEDLVVAFGQPTALRREVRPWQAGERLTPEQRERVPVLGGGCVELTGLAMTDGAARSGFEIGDVERSVSELQDITLRGAVEQFGGQRAAEAVDVGRKDLEAGAGWVVVPDQVEEFFRGADLVGAQSQDGKESLEPMSAHGDWFVAVEDSQWAEDLDA</sequence>